<dbReference type="EMBL" id="FMZZ01000023">
    <property type="protein sequence ID" value="SDD93593.1"/>
    <property type="molecule type" value="Genomic_DNA"/>
</dbReference>
<feature type="domain" description="HTH cro/C1-type" evidence="1">
    <location>
        <begin position="19"/>
        <end position="55"/>
    </location>
</feature>
<dbReference type="CDD" id="cd00093">
    <property type="entry name" value="HTH_XRE"/>
    <property type="match status" value="1"/>
</dbReference>
<dbReference type="SUPFAM" id="SSF48452">
    <property type="entry name" value="TPR-like"/>
    <property type="match status" value="1"/>
</dbReference>
<dbReference type="SUPFAM" id="SSF47413">
    <property type="entry name" value="lambda repressor-like DNA-binding domains"/>
    <property type="match status" value="1"/>
</dbReference>
<dbReference type="InterPro" id="IPR010982">
    <property type="entry name" value="Lambda_DNA-bd_dom_sf"/>
</dbReference>
<sequence>MPREPETIVNLRRRLGGQLAALRKAASLTQEQLARVTHYDRTSVAHIEKGRYRADEQFWSAVDRKVGANGALLESFRALDAVCQAHRLEAREAELAEARSKALRLRIPPPENRTPSTEAEELLRGLVDTMKRRGLLQLFGLTATSAVAPGMFDAFDSDEQERVLGAIAVPERVDEQVIAHIETIVEHARVTDHQFGPQAALHTLLAQVKILSGMVPNCPDSLRPRLLSALANAQQKCGWLVFNKNDFVGARRCYEQARETAHQAQDVTRAAYILASMTQLALWMDLPAVGVDYAVAAQTWVARTDNVGVRAFASDTAACAFAAMGDTHAAMRKLEETRTYLPRCGEEPPAPYLYAYSDELHTGRRGESLLALGRVNEAIQVMSGSLDSYTSSAALAKPRDVAVGRIRLSEAHVVAGNIEEAAWMLGSVPEALAQNRSARIDHQIHEVRRTLTPWEDLAAVKQLDERLVASGLR</sequence>
<reference evidence="3" key="1">
    <citation type="submission" date="2016-10" db="EMBL/GenBank/DDBJ databases">
        <authorList>
            <person name="Varghese N."/>
            <person name="Submissions S."/>
        </authorList>
    </citation>
    <scope>NUCLEOTIDE SEQUENCE [LARGE SCALE GENOMIC DNA]</scope>
    <source>
        <strain evidence="3">IBRC-M 10403</strain>
    </source>
</reference>
<dbReference type="PROSITE" id="PS50943">
    <property type="entry name" value="HTH_CROC1"/>
    <property type="match status" value="1"/>
</dbReference>
<dbReference type="Pfam" id="PF13560">
    <property type="entry name" value="HTH_31"/>
    <property type="match status" value="1"/>
</dbReference>
<accession>A0A1G6YU67</accession>
<dbReference type="RefSeq" id="WP_091457392.1">
    <property type="nucleotide sequence ID" value="NZ_FMZZ01000023.1"/>
</dbReference>
<dbReference type="InterPro" id="IPR011990">
    <property type="entry name" value="TPR-like_helical_dom_sf"/>
</dbReference>
<dbReference type="AlphaFoldDB" id="A0A1G6YU67"/>
<dbReference type="OrthoDB" id="3213425at2"/>
<protein>
    <submittedName>
        <fullName evidence="2">Helix-turn-helix domain-containing protein</fullName>
    </submittedName>
</protein>
<dbReference type="STRING" id="1271860.SAMN05216174_12337"/>
<organism evidence="2 3">
    <name type="scientific">Actinokineospora iranica</name>
    <dbReference type="NCBI Taxonomy" id="1271860"/>
    <lineage>
        <taxon>Bacteria</taxon>
        <taxon>Bacillati</taxon>
        <taxon>Actinomycetota</taxon>
        <taxon>Actinomycetes</taxon>
        <taxon>Pseudonocardiales</taxon>
        <taxon>Pseudonocardiaceae</taxon>
        <taxon>Actinokineospora</taxon>
    </lineage>
</organism>
<evidence type="ECO:0000313" key="2">
    <source>
        <dbReference type="EMBL" id="SDD93593.1"/>
    </source>
</evidence>
<evidence type="ECO:0000313" key="3">
    <source>
        <dbReference type="Proteomes" id="UP000199501"/>
    </source>
</evidence>
<dbReference type="GO" id="GO:0003677">
    <property type="term" value="F:DNA binding"/>
    <property type="evidence" value="ECO:0007669"/>
    <property type="project" value="InterPro"/>
</dbReference>
<dbReference type="SMART" id="SM00530">
    <property type="entry name" value="HTH_XRE"/>
    <property type="match status" value="1"/>
</dbReference>
<evidence type="ECO:0000259" key="1">
    <source>
        <dbReference type="PROSITE" id="PS50943"/>
    </source>
</evidence>
<keyword evidence="3" id="KW-1185">Reference proteome</keyword>
<dbReference type="Gene3D" id="1.10.260.40">
    <property type="entry name" value="lambda repressor-like DNA-binding domains"/>
    <property type="match status" value="1"/>
</dbReference>
<dbReference type="InterPro" id="IPR001387">
    <property type="entry name" value="Cro/C1-type_HTH"/>
</dbReference>
<proteinExistence type="predicted"/>
<dbReference type="Proteomes" id="UP000199501">
    <property type="component" value="Unassembled WGS sequence"/>
</dbReference>
<gene>
    <name evidence="2" type="ORF">SAMN05216174_12337</name>
</gene>
<name>A0A1G6YU67_9PSEU</name>
<dbReference type="Gene3D" id="1.25.40.10">
    <property type="entry name" value="Tetratricopeptide repeat domain"/>
    <property type="match status" value="1"/>
</dbReference>